<dbReference type="Proteomes" id="UP000027850">
    <property type="component" value="Unassembled WGS sequence"/>
</dbReference>
<gene>
    <name evidence="1" type="ORF">M091_3714</name>
</gene>
<dbReference type="AlphaFoldDB" id="A0AB34LHT0"/>
<proteinExistence type="predicted"/>
<evidence type="ECO:0000313" key="2">
    <source>
        <dbReference type="Proteomes" id="UP000027850"/>
    </source>
</evidence>
<sequence length="51" mass="5851">MRNPEQTVSNMADKLKTAFIGSIDERDYPEVSPIPIIAWMEWICVLNPSQD</sequence>
<protein>
    <submittedName>
        <fullName evidence="1">Uncharacterized protein</fullName>
    </submittedName>
</protein>
<reference evidence="1 2" key="1">
    <citation type="submission" date="2014-04" db="EMBL/GenBank/DDBJ databases">
        <authorList>
            <person name="Sears C."/>
            <person name="Carroll K."/>
            <person name="Sack B.R."/>
            <person name="Qadri F."/>
            <person name="Myers L.L."/>
            <person name="Chung G.-T."/>
            <person name="Escheverria P."/>
            <person name="Fraser C.M."/>
            <person name="Sadzewicz L."/>
            <person name="Shefchek K.A."/>
            <person name="Tallon L."/>
            <person name="Das S.P."/>
            <person name="Daugherty S."/>
            <person name="Mongodin E.F."/>
        </authorList>
    </citation>
    <scope>NUCLEOTIDE SEQUENCE [LARGE SCALE GENOMIC DNA]</scope>
    <source>
        <strain evidence="1 2">3776 D15 i</strain>
    </source>
</reference>
<accession>A0AB34LHT0</accession>
<dbReference type="EMBL" id="JNHK01000025">
    <property type="protein sequence ID" value="KDS40795.1"/>
    <property type="molecule type" value="Genomic_DNA"/>
</dbReference>
<name>A0AB34LHT0_PARDI</name>
<evidence type="ECO:0000313" key="1">
    <source>
        <dbReference type="EMBL" id="KDS40795.1"/>
    </source>
</evidence>
<comment type="caution">
    <text evidence="1">The sequence shown here is derived from an EMBL/GenBank/DDBJ whole genome shotgun (WGS) entry which is preliminary data.</text>
</comment>
<organism evidence="1 2">
    <name type="scientific">Parabacteroides distasonis str. 3776 D15 i</name>
    <dbReference type="NCBI Taxonomy" id="1339342"/>
    <lineage>
        <taxon>Bacteria</taxon>
        <taxon>Pseudomonadati</taxon>
        <taxon>Bacteroidota</taxon>
        <taxon>Bacteroidia</taxon>
        <taxon>Bacteroidales</taxon>
        <taxon>Tannerellaceae</taxon>
        <taxon>Parabacteroides</taxon>
    </lineage>
</organism>